<sequence length="101" mass="11530">MSTRPDRNRADPADLHTCQLGQNEPWLHHTLALNACGLLLTCGEAPPASLRQGRHRRHRRRHRRRHGCQSRGDHLDLRPTHDIHALIDAQDVKPAPVIRTV</sequence>
<accession>A0ABN3XB44</accession>
<dbReference type="Proteomes" id="UP001501423">
    <property type="component" value="Unassembled WGS sequence"/>
</dbReference>
<evidence type="ECO:0000256" key="1">
    <source>
        <dbReference type="SAM" id="MobiDB-lite"/>
    </source>
</evidence>
<gene>
    <name evidence="2" type="ORF">GCM10010478_51060</name>
</gene>
<proteinExistence type="predicted"/>
<keyword evidence="3" id="KW-1185">Reference proteome</keyword>
<comment type="caution">
    <text evidence="2">The sequence shown here is derived from an EMBL/GenBank/DDBJ whole genome shotgun (WGS) entry which is preliminary data.</text>
</comment>
<feature type="compositionally biased region" description="Basic residues" evidence="1">
    <location>
        <begin position="52"/>
        <end position="68"/>
    </location>
</feature>
<name>A0ABN3XB44_9ACTN</name>
<dbReference type="EMBL" id="BAAAVA010000078">
    <property type="protein sequence ID" value="GAA2943324.1"/>
    <property type="molecule type" value="Genomic_DNA"/>
</dbReference>
<protein>
    <submittedName>
        <fullName evidence="2">Uncharacterized protein</fullName>
    </submittedName>
</protein>
<feature type="region of interest" description="Disordered" evidence="1">
    <location>
        <begin position="47"/>
        <end position="76"/>
    </location>
</feature>
<evidence type="ECO:0000313" key="2">
    <source>
        <dbReference type="EMBL" id="GAA2943324.1"/>
    </source>
</evidence>
<evidence type="ECO:0000313" key="3">
    <source>
        <dbReference type="Proteomes" id="UP001501423"/>
    </source>
</evidence>
<reference evidence="2 3" key="1">
    <citation type="journal article" date="2019" name="Int. J. Syst. Evol. Microbiol.">
        <title>The Global Catalogue of Microorganisms (GCM) 10K type strain sequencing project: providing services to taxonomists for standard genome sequencing and annotation.</title>
        <authorList>
            <consortium name="The Broad Institute Genomics Platform"/>
            <consortium name="The Broad Institute Genome Sequencing Center for Infectious Disease"/>
            <person name="Wu L."/>
            <person name="Ma J."/>
        </authorList>
    </citation>
    <scope>NUCLEOTIDE SEQUENCE [LARGE SCALE GENOMIC DNA]</scope>
    <source>
        <strain evidence="2 3">JCM 9650</strain>
    </source>
</reference>
<organism evidence="2 3">
    <name type="scientific">Streptomyces erythrogriseus</name>
    <dbReference type="NCBI Taxonomy" id="284027"/>
    <lineage>
        <taxon>Bacteria</taxon>
        <taxon>Bacillati</taxon>
        <taxon>Actinomycetota</taxon>
        <taxon>Actinomycetes</taxon>
        <taxon>Kitasatosporales</taxon>
        <taxon>Streptomycetaceae</taxon>
        <taxon>Streptomyces</taxon>
        <taxon>Streptomyces griseoincarnatus group</taxon>
    </lineage>
</organism>